<dbReference type="Pfam" id="PF10057">
    <property type="entry name" value="MpsC"/>
    <property type="match status" value="1"/>
</dbReference>
<protein>
    <submittedName>
        <fullName evidence="2">Uncharacterized protein YbcI</fullName>
    </submittedName>
</protein>
<keyword evidence="3" id="KW-1185">Reference proteome</keyword>
<dbReference type="InterPro" id="IPR018745">
    <property type="entry name" value="MpsC"/>
</dbReference>
<reference evidence="2 3" key="1">
    <citation type="submission" date="2023-07" db="EMBL/GenBank/DDBJ databases">
        <title>Genomic Encyclopedia of Type Strains, Phase IV (KMG-IV): sequencing the most valuable type-strain genomes for metagenomic binning, comparative biology and taxonomic classification.</title>
        <authorList>
            <person name="Goeker M."/>
        </authorList>
    </citation>
    <scope>NUCLEOTIDE SEQUENCE [LARGE SCALE GENOMIC DNA]</scope>
    <source>
        <strain evidence="2 3">DSM 22170</strain>
    </source>
</reference>
<comment type="caution">
    <text evidence="2">The sequence shown here is derived from an EMBL/GenBank/DDBJ whole genome shotgun (WGS) entry which is preliminary data.</text>
</comment>
<feature type="domain" description="Na+-translocating membrane potential-generating system MpsC" evidence="1">
    <location>
        <begin position="11"/>
        <end position="110"/>
    </location>
</feature>
<proteinExistence type="predicted"/>
<name>A0ABU1IWM3_9BACL</name>
<dbReference type="EMBL" id="JAVDQH010000005">
    <property type="protein sequence ID" value="MDR6243659.1"/>
    <property type="molecule type" value="Genomic_DNA"/>
</dbReference>
<evidence type="ECO:0000259" key="1">
    <source>
        <dbReference type="Pfam" id="PF10057"/>
    </source>
</evidence>
<accession>A0ABU1IWM3</accession>
<dbReference type="Proteomes" id="UP001185028">
    <property type="component" value="Unassembled WGS sequence"/>
</dbReference>
<sequence length="225" mass="26292">MKTREMISQSTSYVTKLLRSRFGKGPQSVKIVLSERCIVFQLRNFISPVEDFLLVNNEEETFRYTRELVMNAVLEDLQTFLQQELGLPISDMYYDWGVHNASGMIVGLLEVDSSDKAPDYDGKEALERSLSDILEEIQKRPEHLDSWWVDASTLCVYRRGITKLIELELIELGHLDLLKTAKRRLEKRLIAQHVDTQEHIGRSQYELYLDWDFGRDNGIILYIFE</sequence>
<evidence type="ECO:0000313" key="2">
    <source>
        <dbReference type="EMBL" id="MDR6243659.1"/>
    </source>
</evidence>
<dbReference type="RefSeq" id="WP_188776865.1">
    <property type="nucleotide sequence ID" value="NZ_BMMB01000008.1"/>
</dbReference>
<evidence type="ECO:0000313" key="3">
    <source>
        <dbReference type="Proteomes" id="UP001185028"/>
    </source>
</evidence>
<organism evidence="2 3">
    <name type="scientific">Paenibacillus hunanensis</name>
    <dbReference type="NCBI Taxonomy" id="539262"/>
    <lineage>
        <taxon>Bacteria</taxon>
        <taxon>Bacillati</taxon>
        <taxon>Bacillota</taxon>
        <taxon>Bacilli</taxon>
        <taxon>Bacillales</taxon>
        <taxon>Paenibacillaceae</taxon>
        <taxon>Paenibacillus</taxon>
    </lineage>
</organism>
<gene>
    <name evidence="2" type="ORF">JOC58_001552</name>
</gene>